<sequence>ITHLPDSVLGLFSSDILTDRKKYEMSVNVNLIDAIPDSFVARSAHVLIHSGTLQFKGTIVPVSMELLATTSQHFDALFYAPFKESREGIFEIVMGKEDSVEGFLWFLNSLHLGNWTFSSVDQALIALHMANFFLFFGDDLYRKHVLPYLKKHSLPAEEIQRTLLFCERFNDNEGLIRWILGQCKDNKAMIDVIRECAPSIKMSSIQSALKVLKKHC</sequence>
<proteinExistence type="predicted"/>
<dbReference type="Proteomes" id="UP001328107">
    <property type="component" value="Unassembled WGS sequence"/>
</dbReference>
<dbReference type="InterPro" id="IPR011333">
    <property type="entry name" value="SKP1/BTB/POZ_sf"/>
</dbReference>
<evidence type="ECO:0000313" key="3">
    <source>
        <dbReference type="Proteomes" id="UP001328107"/>
    </source>
</evidence>
<reference evidence="1" key="2">
    <citation type="submission" date="2023-06" db="EMBL/GenBank/DDBJ databases">
        <title>Genome assembly of Pristionchus species.</title>
        <authorList>
            <person name="Yoshida K."/>
            <person name="Sommer R.J."/>
        </authorList>
    </citation>
    <scope>NUCLEOTIDE SEQUENCE</scope>
    <source>
        <strain evidence="1">RS5460</strain>
    </source>
</reference>
<evidence type="ECO:0000313" key="1">
    <source>
        <dbReference type="EMBL" id="GMR33424.1"/>
    </source>
</evidence>
<dbReference type="AlphaFoldDB" id="A0AAN5C940"/>
<dbReference type="EMBL" id="BTRK01000001">
    <property type="protein sequence ID" value="GMR33424.1"/>
    <property type="molecule type" value="Genomic_DNA"/>
</dbReference>
<accession>A0AAN5C940</accession>
<evidence type="ECO:0008006" key="4">
    <source>
        <dbReference type="Google" id="ProtNLM"/>
    </source>
</evidence>
<reference evidence="3" key="1">
    <citation type="submission" date="2022-10" db="EMBL/GenBank/DDBJ databases">
        <title>Genome assembly of Pristionchus species.</title>
        <authorList>
            <person name="Yoshida K."/>
            <person name="Sommer R.J."/>
        </authorList>
    </citation>
    <scope>NUCLEOTIDE SEQUENCE [LARGE SCALE GENOMIC DNA]</scope>
    <source>
        <strain evidence="3">RS5460</strain>
    </source>
</reference>
<name>A0AAN5C940_9BILA</name>
<dbReference type="Gene3D" id="3.30.710.10">
    <property type="entry name" value="Potassium Channel Kv1.1, Chain A"/>
    <property type="match status" value="1"/>
</dbReference>
<organism evidence="1 3">
    <name type="scientific">Pristionchus mayeri</name>
    <dbReference type="NCBI Taxonomy" id="1317129"/>
    <lineage>
        <taxon>Eukaryota</taxon>
        <taxon>Metazoa</taxon>
        <taxon>Ecdysozoa</taxon>
        <taxon>Nematoda</taxon>
        <taxon>Chromadorea</taxon>
        <taxon>Rhabditida</taxon>
        <taxon>Rhabditina</taxon>
        <taxon>Diplogasteromorpha</taxon>
        <taxon>Diplogasteroidea</taxon>
        <taxon>Neodiplogasteridae</taxon>
        <taxon>Pristionchus</taxon>
    </lineage>
</organism>
<dbReference type="SUPFAM" id="SSF54695">
    <property type="entry name" value="POZ domain"/>
    <property type="match status" value="1"/>
</dbReference>
<feature type="non-terminal residue" evidence="1">
    <location>
        <position position="1"/>
    </location>
</feature>
<comment type="caution">
    <text evidence="1">The sequence shown here is derived from an EMBL/GenBank/DDBJ whole genome shotgun (WGS) entry which is preliminary data.</text>
</comment>
<gene>
    <name evidence="1" type="ORF">PMAYCL1PPCAC_03619</name>
    <name evidence="2" type="ORF">PMAYCL1PPCAC_33439</name>
</gene>
<dbReference type="EMBL" id="BTRK01000033">
    <property type="protein sequence ID" value="GMR63244.1"/>
    <property type="molecule type" value="Genomic_DNA"/>
</dbReference>
<keyword evidence="3" id="KW-1185">Reference proteome</keyword>
<evidence type="ECO:0000313" key="2">
    <source>
        <dbReference type="EMBL" id="GMR63244.1"/>
    </source>
</evidence>
<protein>
    <recommendedName>
        <fullName evidence="4">BTB domain-containing protein</fullName>
    </recommendedName>
</protein>